<dbReference type="InterPro" id="IPR009776">
    <property type="entry name" value="Spore_0_M"/>
</dbReference>
<accession>A0A5M7BHT7</accession>
<dbReference type="AlphaFoldDB" id="A0A5M7BHT7"/>
<protein>
    <submittedName>
        <fullName evidence="1">Sporulation protein</fullName>
    </submittedName>
</protein>
<dbReference type="PANTHER" id="PTHR40053">
    <property type="entry name" value="SPORULATION-CONTROL PROTEIN SPO0M"/>
    <property type="match status" value="1"/>
</dbReference>
<dbReference type="OrthoDB" id="3431481at2"/>
<sequence length="274" mass="30485">MFKKLLAAVGVGGAEVDTVLDTPGVQPGGVVRGTVRLRGGEVQQPLDGVFVEFVTHVKEKVPDRLPHDHDERRRRRELYPDGKREVTRGFGRTDVQRGVVLQPGQVVEIPFEAPVPFETPITHYKHGPMPGMFVAVRTQLEIKGSFDSTDTDPIGIGALPAQHVLLEAVEALGFRLHHADVEMGRFRRTRQELPFHQEIEFSGSPRYGQINELEVSFFAGPDGMDVVLEANRKVLVVGDRDVKDVLHVDYATVGQVDWPAELHQRLEKLGAGWV</sequence>
<name>A0A5M7BHT7_SACHI</name>
<gene>
    <name evidence="1" type="ORF">F1721_31375</name>
</gene>
<dbReference type="Pfam" id="PF07070">
    <property type="entry name" value="Spo0M"/>
    <property type="match status" value="1"/>
</dbReference>
<evidence type="ECO:0000313" key="1">
    <source>
        <dbReference type="EMBL" id="KAA5826585.1"/>
    </source>
</evidence>
<organism evidence="1 2">
    <name type="scientific">Saccharopolyspora hirsuta</name>
    <dbReference type="NCBI Taxonomy" id="1837"/>
    <lineage>
        <taxon>Bacteria</taxon>
        <taxon>Bacillati</taxon>
        <taxon>Actinomycetota</taxon>
        <taxon>Actinomycetes</taxon>
        <taxon>Pseudonocardiales</taxon>
        <taxon>Pseudonocardiaceae</taxon>
        <taxon>Saccharopolyspora</taxon>
    </lineage>
</organism>
<dbReference type="Proteomes" id="UP000323946">
    <property type="component" value="Unassembled WGS sequence"/>
</dbReference>
<proteinExistence type="predicted"/>
<dbReference type="PANTHER" id="PTHR40053:SF1">
    <property type="entry name" value="SPORULATION-CONTROL PROTEIN SPO0M"/>
    <property type="match status" value="1"/>
</dbReference>
<keyword evidence="2" id="KW-1185">Reference proteome</keyword>
<dbReference type="EMBL" id="VWPH01000018">
    <property type="protein sequence ID" value="KAA5826585.1"/>
    <property type="molecule type" value="Genomic_DNA"/>
</dbReference>
<evidence type="ECO:0000313" key="2">
    <source>
        <dbReference type="Proteomes" id="UP000323946"/>
    </source>
</evidence>
<dbReference type="SMR" id="A0A5M7BHT7"/>
<reference evidence="1 2" key="1">
    <citation type="submission" date="2019-09" db="EMBL/GenBank/DDBJ databases">
        <title>Draft genome sequence of the thermophilic Saccharopolyspora hirsuta VKM Ac-666T.</title>
        <authorList>
            <person name="Lobastova T.G."/>
            <person name="Fokina V."/>
            <person name="Bragin E.Y."/>
            <person name="Shtratnikova V.Y."/>
            <person name="Starodumova I.P."/>
            <person name="Tarlachkov S.V."/>
            <person name="Donova M.V."/>
        </authorList>
    </citation>
    <scope>NUCLEOTIDE SEQUENCE [LARGE SCALE GENOMIC DNA]</scope>
    <source>
        <strain evidence="1 2">VKM Ac-666</strain>
    </source>
</reference>
<comment type="caution">
    <text evidence="1">The sequence shown here is derived from an EMBL/GenBank/DDBJ whole genome shotgun (WGS) entry which is preliminary data.</text>
</comment>
<dbReference type="RefSeq" id="WP_150070443.1">
    <property type="nucleotide sequence ID" value="NZ_VWPH01000018.1"/>
</dbReference>